<feature type="compositionally biased region" description="Polar residues" evidence="5">
    <location>
        <begin position="474"/>
        <end position="486"/>
    </location>
</feature>
<dbReference type="SUPFAM" id="SSF55961">
    <property type="entry name" value="Bet v1-like"/>
    <property type="match status" value="1"/>
</dbReference>
<feature type="region of interest" description="Disordered" evidence="5">
    <location>
        <begin position="1971"/>
        <end position="1996"/>
    </location>
</feature>
<evidence type="ECO:0000256" key="2">
    <source>
        <dbReference type="ARBA" id="ARBA00022692"/>
    </source>
</evidence>
<dbReference type="InterPro" id="IPR004148">
    <property type="entry name" value="BAR_dom"/>
</dbReference>
<feature type="region of interest" description="Disordered" evidence="5">
    <location>
        <begin position="2186"/>
        <end position="2245"/>
    </location>
</feature>
<dbReference type="PANTHER" id="PTHR14248">
    <property type="entry name" value="CYCLIN Y, ISOFORM A"/>
    <property type="match status" value="1"/>
</dbReference>
<dbReference type="EMBL" id="AYSA01000115">
    <property type="protein sequence ID" value="ESZ96936.1"/>
    <property type="molecule type" value="Genomic_DNA"/>
</dbReference>
<feature type="region of interest" description="Disordered" evidence="5">
    <location>
        <begin position="474"/>
        <end position="498"/>
    </location>
</feature>
<dbReference type="SUPFAM" id="SSF50729">
    <property type="entry name" value="PH domain-like"/>
    <property type="match status" value="1"/>
</dbReference>
<dbReference type="CDD" id="cd13280">
    <property type="entry name" value="PH_SIP3"/>
    <property type="match status" value="1"/>
</dbReference>
<keyword evidence="4" id="KW-0472">Membrane</keyword>
<comment type="caution">
    <text evidence="8">The sequence shown here is derived from an EMBL/GenBank/DDBJ whole genome shotgun (WGS) entry which is preliminary data.</text>
</comment>
<dbReference type="CDD" id="cd07609">
    <property type="entry name" value="BAR_SIP3_fungi"/>
    <property type="match status" value="1"/>
</dbReference>
<evidence type="ECO:0000256" key="5">
    <source>
        <dbReference type="SAM" id="MobiDB-lite"/>
    </source>
</evidence>
<reference evidence="8 9" key="1">
    <citation type="journal article" date="2014" name="Genome Announc.">
        <title>Draft genome sequence of Sclerotinia borealis, a psychrophilic plant pathogenic fungus.</title>
        <authorList>
            <person name="Mardanov A.V."/>
            <person name="Beletsky A.V."/>
            <person name="Kadnikov V.V."/>
            <person name="Ignatov A.N."/>
            <person name="Ravin N.V."/>
        </authorList>
    </citation>
    <scope>NUCLEOTIDE SEQUENCE [LARGE SCALE GENOMIC DNA]</scope>
    <source>
        <strain evidence="9">F-4157</strain>
    </source>
</reference>
<dbReference type="Pfam" id="PF11274">
    <property type="entry name" value="DUF3074"/>
    <property type="match status" value="1"/>
</dbReference>
<feature type="region of interest" description="Disordered" evidence="5">
    <location>
        <begin position="880"/>
        <end position="907"/>
    </location>
</feature>
<dbReference type="SUPFAM" id="SSF103657">
    <property type="entry name" value="BAR/IMD domain-like"/>
    <property type="match status" value="1"/>
</dbReference>
<evidence type="ECO:0000313" key="9">
    <source>
        <dbReference type="Proteomes" id="UP000019487"/>
    </source>
</evidence>
<feature type="region of interest" description="Disordered" evidence="5">
    <location>
        <begin position="642"/>
        <end position="670"/>
    </location>
</feature>
<dbReference type="InterPro" id="IPR031968">
    <property type="entry name" value="VASt"/>
</dbReference>
<dbReference type="GO" id="GO:0005737">
    <property type="term" value="C:cytoplasm"/>
    <property type="evidence" value="ECO:0007669"/>
    <property type="project" value="InterPro"/>
</dbReference>
<feature type="domain" description="PH" evidence="6">
    <location>
        <begin position="309"/>
        <end position="410"/>
    </location>
</feature>
<evidence type="ECO:0000256" key="1">
    <source>
        <dbReference type="ARBA" id="ARBA00004370"/>
    </source>
</evidence>
<organism evidence="8 9">
    <name type="scientific">Sclerotinia borealis (strain F-4128)</name>
    <dbReference type="NCBI Taxonomy" id="1432307"/>
    <lineage>
        <taxon>Eukaryota</taxon>
        <taxon>Fungi</taxon>
        <taxon>Dikarya</taxon>
        <taxon>Ascomycota</taxon>
        <taxon>Pezizomycotina</taxon>
        <taxon>Leotiomycetes</taxon>
        <taxon>Helotiales</taxon>
        <taxon>Sclerotiniaceae</taxon>
        <taxon>Sclerotinia</taxon>
    </lineage>
</organism>
<dbReference type="Pfam" id="PF16746">
    <property type="entry name" value="BAR_3"/>
    <property type="match status" value="1"/>
</dbReference>
<feature type="region of interest" description="Disordered" evidence="5">
    <location>
        <begin position="2041"/>
        <end position="2116"/>
    </location>
</feature>
<keyword evidence="3" id="KW-1133">Transmembrane helix</keyword>
<dbReference type="InterPro" id="IPR024500">
    <property type="entry name" value="DUF3074"/>
</dbReference>
<comment type="subcellular location">
    <subcellularLocation>
        <location evidence="1">Membrane</location>
    </subcellularLocation>
</comment>
<dbReference type="STRING" id="1432307.W9CM88"/>
<evidence type="ECO:0000256" key="4">
    <source>
        <dbReference type="ARBA" id="ARBA00023136"/>
    </source>
</evidence>
<dbReference type="InterPro" id="IPR042067">
    <property type="entry name" value="Sip3_PH"/>
</dbReference>
<dbReference type="Gene3D" id="3.30.530.20">
    <property type="match status" value="1"/>
</dbReference>
<accession>W9CM88</accession>
<dbReference type="InterPro" id="IPR023393">
    <property type="entry name" value="START-like_dom_sf"/>
</dbReference>
<dbReference type="Gene3D" id="2.30.29.30">
    <property type="entry name" value="Pleckstrin-homology domain (PH domain)/Phosphotyrosine-binding domain (PTB)"/>
    <property type="match status" value="1"/>
</dbReference>
<dbReference type="InterPro" id="IPR039463">
    <property type="entry name" value="Sip3/Lam1_BAR"/>
</dbReference>
<feature type="region of interest" description="Disordered" evidence="5">
    <location>
        <begin position="1858"/>
        <end position="1881"/>
    </location>
</feature>
<evidence type="ECO:0000256" key="3">
    <source>
        <dbReference type="ARBA" id="ARBA00022989"/>
    </source>
</evidence>
<feature type="domain" description="VASt" evidence="7">
    <location>
        <begin position="951"/>
        <end position="1122"/>
    </location>
</feature>
<name>W9CM88_SCLBF</name>
<keyword evidence="2" id="KW-0812">Transmembrane</keyword>
<proteinExistence type="predicted"/>
<dbReference type="HOGENOM" id="CLU_001720_0_0_1"/>
<keyword evidence="9" id="KW-1185">Reference proteome</keyword>
<feature type="region of interest" description="Disordered" evidence="5">
    <location>
        <begin position="1712"/>
        <end position="1793"/>
    </location>
</feature>
<evidence type="ECO:0000313" key="8">
    <source>
        <dbReference type="EMBL" id="ESZ96936.1"/>
    </source>
</evidence>
<evidence type="ECO:0000259" key="7">
    <source>
        <dbReference type="PROSITE" id="PS51778"/>
    </source>
</evidence>
<gene>
    <name evidence="8" type="ORF">SBOR_2671</name>
</gene>
<feature type="compositionally biased region" description="Basic and acidic residues" evidence="5">
    <location>
        <begin position="488"/>
        <end position="498"/>
    </location>
</feature>
<feature type="compositionally biased region" description="Low complexity" evidence="5">
    <location>
        <begin position="1510"/>
        <end position="1535"/>
    </location>
</feature>
<dbReference type="InterPro" id="IPR027267">
    <property type="entry name" value="AH/BAR_dom_sf"/>
</dbReference>
<feature type="region of interest" description="Disordered" evidence="5">
    <location>
        <begin position="1508"/>
        <end position="1543"/>
    </location>
</feature>
<dbReference type="InterPro" id="IPR011993">
    <property type="entry name" value="PH-like_dom_sf"/>
</dbReference>
<protein>
    <recommendedName>
        <fullName evidence="10">PH domain-containing protein</fullName>
    </recommendedName>
</protein>
<feature type="compositionally biased region" description="Polar residues" evidence="5">
    <location>
        <begin position="1972"/>
        <end position="1996"/>
    </location>
</feature>
<dbReference type="Pfam" id="PF00169">
    <property type="entry name" value="PH"/>
    <property type="match status" value="1"/>
</dbReference>
<dbReference type="FunFam" id="1.20.1270.60:FF:000079">
    <property type="entry name" value="Transcription factor SipA3"/>
    <property type="match status" value="1"/>
</dbReference>
<dbReference type="Pfam" id="PF16016">
    <property type="entry name" value="VASt"/>
    <property type="match status" value="1"/>
</dbReference>
<dbReference type="PROSITE" id="PS50003">
    <property type="entry name" value="PH_DOMAIN"/>
    <property type="match status" value="1"/>
</dbReference>
<evidence type="ECO:0000259" key="6">
    <source>
        <dbReference type="PROSITE" id="PS50003"/>
    </source>
</evidence>
<dbReference type="PROSITE" id="PS51778">
    <property type="entry name" value="VAST"/>
    <property type="match status" value="1"/>
</dbReference>
<evidence type="ECO:0008006" key="10">
    <source>
        <dbReference type="Google" id="ProtNLM"/>
    </source>
</evidence>
<dbReference type="Gene3D" id="1.20.1270.60">
    <property type="entry name" value="Arfaptin homology (AH) domain/BAR domain"/>
    <property type="match status" value="1"/>
</dbReference>
<sequence>MSDVVPPVILQLNKPLSLIPVGLKEAALDSPTFRATAVHFSDQVEILEKWLDAYVKSISKLVHDVWSMEESFNTFLLRSTPPANVSEAVLDHDYTLLAMRRFGEGSKEWWSQIMAGTKKIDTNICEPIKAFMASELRNFKDARRYLEQSQKTFDSTLARYVAQSKTKEPSALREDAFQVHETRKAYLKASLDFCLLAPQLRYTIDKLLVRVSTDQWREMKRSREVSSNIFAKWGGEMDRVRGWSKEMEAGESTFRRELQLARRDIAETASQASKPSRELEDYNLSTVAYLGSRGPSTVNIQPQSKHTERSEKQDWLFLRTISGKPARTLWVRRWFYVKDGIFGWLVQGIQSGGVEESEKIGVLLCNVKPAVQEDRRFCFEVKTKNQTILVQAETQSILMEWLEAFELAKNKALEASANPRTQRAGGIDPAFAITPPSIPEFAAKNADGQILYGSEDTLDRSGTLPIPGVEYAGRNSSDIITSPRRSVTSREEGETGREHAARIMQKLDLHRKTTSMQLNEFPSASQSAAGGIASLISASHTILPISAPSGSTTATNPLPNPQIILQSPTQDYTPSTLAPATLINPPAPTNLSKSAVIVSGERGMGIGQSDASGGMPSGIMANLWGSSNWGYINRLEKGEIQSPSLGSRSVPGSPRIKPLEPSPKIGTDENLKPDVGLGQAKNPISPSTDFIATPVPSFTMHRKAASASASIDIEVPRVANQSAFKPEIFPSNYPIELKTQEAQFRMLFPNVPREDKVILVFRATWNPNEQHDFPGRVYVTGKDIYFYSHHLGLVLITGVKLSSISEVTAAPGKDCDFLFLHLLDTTPETGYTRITIKTFLEPLRLLQSRLNFLVDINQAENPMSLEDIMTALIKMEHEDPTRSPSMESWEDVDVNTPVDDGTISGRTHSRKDRDLRISLHVERGLNFNRKGKEVTKFQLPSQPVIYEPPDMQRKTVEREFDISPKALFHLMFGDKSAVFQLLYHERRAQKIAQGPWVHLDGDHMRRDFEFQIDYVDSWRKSRQANIIDYQVIDIMNDHVCYVVTDSKTPWHLPHFQDFMLVSKIVITHVAKSKCKLAIYTKVEWSKSPKIGKGLVERQALDDCAMDAEDLADVIADQVRKLGPNSRTKKAIHIYGHVGHQTTVSLFSANDASKSKRPQIKQRTLTNMLFETLSSFGESVISSVMMWTFAVFRSIWKISSAHTIILIALLLSVLANAFLTGRDTSEWWTERNAAKFMSRMGVGPNPSMSKAIYLKDLDEAVNSLSTDVLGRYQSKCYTQFQEIANVTDVNAPYELAGTPFGKTSTKSTAKRLRRTRQHLGSYRHDLIIAMRVVNNIERNVLKAEWENWLLDENMRCKQAQMILRENRTNTLPTGKVTGGLRQEILHADDNLNELRKWHQDYCGSCKAEQDLLTRGEGHVAFALPASYPLSEALGITSLDFGKWTKSIFRPKLIALHQTANEMAALQQALKSLGIVSYDETPIDNLKPFLSDAFNNGQLIVDSIPISDSVETSSGRSRSNTTSSIASSASDISISDARPPPPPHDIEVLQKEWKQVKLKPADNPLGISVYSCKGKDGKGTWFARRSVHEGLGFTKWKRGLEREFPETMKVQGGPGEGNIRGIGGEKRVAYNTVAGTGKMEVYLLSAQFPGPTTPRDFVTMFISSDQALKEQNNAEVPRHFMVISKPCQHPDAPPREGYIRGYYESVEFIREIPTKKAPPKKSASASDFTKGCSRDRSGSNLGKEAVLRNAHQKYDLSTTEEGDNTYEKASRSNSDLPRAVKEENAAAPSEDDEWEQNPIEWIMVTRSDPGGSVPRFMIDRGTPSAIVSDAGKFLDWACSKTIEDLDSDDEEPIERNEGVDTENHEHHHRHHHHNHENDLHNLQTNGHLAGINSQTERTSPVAVGPIDQQVTTAIAATAAPAAHDGGLYDMVAGAVTTAGALIAPYAPAIIADHLPHACEASLVQKVDHLPLASEPSSAQFSAPITRSRSISEASMTSESTIDSFESALSFRKASSQDSAAVQKITLHQDKELQKLEDQKRKLEEKLEKTKQKEAGKKNEDGEKEREAIRKAEEKHEKEVKKREEKYRKEMEKLEKKRLREEQKQEEKTRKREEKEKGEEWKVVNANLKAEIEGLRREKEDLRGLVGSVQRENTLLVGRLGRLGGPGEEILREVREELEGKNIVTATARKRGASMGSGSHRSGFSEGKASLKGVGISGENERPMSVPVELGNGNGNGEIPVSKWNADV</sequence>
<dbReference type="OrthoDB" id="10070851at2759"/>
<dbReference type="Proteomes" id="UP000019487">
    <property type="component" value="Unassembled WGS sequence"/>
</dbReference>
<dbReference type="FunFam" id="2.30.29.30:FF:000349">
    <property type="entry name" value="Transcription factor SipA3"/>
    <property type="match status" value="1"/>
</dbReference>
<dbReference type="GO" id="GO:0016020">
    <property type="term" value="C:membrane"/>
    <property type="evidence" value="ECO:0007669"/>
    <property type="project" value="UniProtKB-SubCell"/>
</dbReference>
<dbReference type="SMART" id="SM00233">
    <property type="entry name" value="PH"/>
    <property type="match status" value="1"/>
</dbReference>
<dbReference type="InterPro" id="IPR001849">
    <property type="entry name" value="PH_domain"/>
</dbReference>